<dbReference type="Pfam" id="PF12796">
    <property type="entry name" value="Ank_2"/>
    <property type="match status" value="3"/>
</dbReference>
<dbReference type="OrthoDB" id="76098at2759"/>
<organism evidence="3">
    <name type="scientific">Aphanomyces astaci</name>
    <name type="common">Crayfish plague agent</name>
    <dbReference type="NCBI Taxonomy" id="112090"/>
    <lineage>
        <taxon>Eukaryota</taxon>
        <taxon>Sar</taxon>
        <taxon>Stramenopiles</taxon>
        <taxon>Oomycota</taxon>
        <taxon>Saprolegniomycetes</taxon>
        <taxon>Saprolegniales</taxon>
        <taxon>Verrucalvaceae</taxon>
        <taxon>Aphanomyces</taxon>
    </lineage>
</organism>
<evidence type="ECO:0000256" key="1">
    <source>
        <dbReference type="ARBA" id="ARBA00022737"/>
    </source>
</evidence>
<dbReference type="AlphaFoldDB" id="W4GJ47"/>
<dbReference type="GeneID" id="20809736"/>
<name>W4GJ47_APHAT</name>
<dbReference type="PANTHER" id="PTHR24198">
    <property type="entry name" value="ANKYRIN REPEAT AND PROTEIN KINASE DOMAIN-CONTAINING PROTEIN"/>
    <property type="match status" value="1"/>
</dbReference>
<accession>W4GJ47</accession>
<dbReference type="InterPro" id="IPR036770">
    <property type="entry name" value="Ankyrin_rpt-contain_sf"/>
</dbReference>
<gene>
    <name evidence="3" type="ORF">H257_07740</name>
</gene>
<evidence type="ECO:0000313" key="3">
    <source>
        <dbReference type="EMBL" id="ETV78953.1"/>
    </source>
</evidence>
<keyword evidence="1" id="KW-0677">Repeat</keyword>
<keyword evidence="2" id="KW-0040">ANK repeat</keyword>
<sequence length="468" mass="50592">MCLRPNASYSTADPLEGQTGLQAATVFGDDIEHDLVLDFLNHLDSPTRIQTNVNFETQNGMTPLILACVLNLHLDRLLAEPTLDINYKNAFSYSALMAACEANQLGVVKKLLRQPAINRSDLNPGFCLACKGGHQALVEFLLQCPQVDLNYGMSNDDEFEDITGFNQAITNGHLDVVYSVLMHSLDIEGGLDIRVGGFTTACQVGEKDIATLILSSEHGITADHVNYGFHEACLNGHLDVVQHLVQHCGVDVNYGVPLNDENENEKDMFPHGVSSFYLACQSDHAEVVRFLLSLPQLDPRQLCNALCAAQDMDIVEMVLAHPHFNINSDVALGVACAHGRLEVVKLLLACPALDSAHVELGLFLACQTGHATIVRYLLQTSPHPVNENVTCLVVACGHGHEAVVSVLLQHPAIEVNAVQGMPYVSLVQACAFGHFEVVKLLLGHPSVDVHCKSARGTTAMAVATVANT</sequence>
<dbReference type="STRING" id="112090.W4GJ47"/>
<dbReference type="Gene3D" id="1.25.40.20">
    <property type="entry name" value="Ankyrin repeat-containing domain"/>
    <property type="match status" value="4"/>
</dbReference>
<evidence type="ECO:0000256" key="2">
    <source>
        <dbReference type="ARBA" id="ARBA00023043"/>
    </source>
</evidence>
<dbReference type="SUPFAM" id="SSF48403">
    <property type="entry name" value="Ankyrin repeat"/>
    <property type="match status" value="2"/>
</dbReference>
<dbReference type="RefSeq" id="XP_009831672.1">
    <property type="nucleotide sequence ID" value="XM_009833370.1"/>
</dbReference>
<reference evidence="3" key="1">
    <citation type="submission" date="2013-12" db="EMBL/GenBank/DDBJ databases">
        <title>The Genome Sequence of Aphanomyces astaci APO3.</title>
        <authorList>
            <consortium name="The Broad Institute Genomics Platform"/>
            <person name="Russ C."/>
            <person name="Tyler B."/>
            <person name="van West P."/>
            <person name="Dieguez-Uribeondo J."/>
            <person name="Young S.K."/>
            <person name="Zeng Q."/>
            <person name="Gargeya S."/>
            <person name="Fitzgerald M."/>
            <person name="Abouelleil A."/>
            <person name="Alvarado L."/>
            <person name="Chapman S.B."/>
            <person name="Gainer-Dewar J."/>
            <person name="Goldberg J."/>
            <person name="Griggs A."/>
            <person name="Gujja S."/>
            <person name="Hansen M."/>
            <person name="Howarth C."/>
            <person name="Imamovic A."/>
            <person name="Ireland A."/>
            <person name="Larimer J."/>
            <person name="McCowan C."/>
            <person name="Murphy C."/>
            <person name="Pearson M."/>
            <person name="Poon T.W."/>
            <person name="Priest M."/>
            <person name="Roberts A."/>
            <person name="Saif S."/>
            <person name="Shea T."/>
            <person name="Sykes S."/>
            <person name="Wortman J."/>
            <person name="Nusbaum C."/>
            <person name="Birren B."/>
        </authorList>
    </citation>
    <scope>NUCLEOTIDE SEQUENCE [LARGE SCALE GENOMIC DNA]</scope>
    <source>
        <strain evidence="3">APO3</strain>
    </source>
</reference>
<protein>
    <submittedName>
        <fullName evidence="3">Uncharacterized protein</fullName>
    </submittedName>
</protein>
<dbReference type="SMART" id="SM00248">
    <property type="entry name" value="ANK"/>
    <property type="match status" value="10"/>
</dbReference>
<dbReference type="EMBL" id="KI913129">
    <property type="protein sequence ID" value="ETV78953.1"/>
    <property type="molecule type" value="Genomic_DNA"/>
</dbReference>
<dbReference type="InterPro" id="IPR002110">
    <property type="entry name" value="Ankyrin_rpt"/>
</dbReference>
<dbReference type="VEuPathDB" id="FungiDB:H257_07740"/>
<proteinExistence type="predicted"/>
<dbReference type="PANTHER" id="PTHR24198:SF165">
    <property type="entry name" value="ANKYRIN REPEAT-CONTAINING PROTEIN-RELATED"/>
    <property type="match status" value="1"/>
</dbReference>